<name>A0ABZ1AG09_AROEV</name>
<dbReference type="Proteomes" id="UP001626593">
    <property type="component" value="Chromosome"/>
</dbReference>
<evidence type="ECO:0000313" key="2">
    <source>
        <dbReference type="Proteomes" id="UP001626593"/>
    </source>
</evidence>
<sequence length="99" mass="11287">MRDDDILIGSLLEDSWLTLEQVAAACAVETEWLRRHIEEGLFPHAESVSGVWRFSTAGLARARRMRQLERDFDAVPELAALVADLLEEMDAMRARLGRY</sequence>
<reference evidence="1 2" key="1">
    <citation type="submission" date="2023-12" db="EMBL/GenBank/DDBJ databases">
        <title>A. evansii MAY27, complete genome.</title>
        <authorList>
            <person name="Wang Y."/>
        </authorList>
    </citation>
    <scope>NUCLEOTIDE SEQUENCE [LARGE SCALE GENOMIC DNA]</scope>
    <source>
        <strain evidence="1 2">MAY27</strain>
    </source>
</reference>
<dbReference type="RefSeq" id="WP_407278098.1">
    <property type="nucleotide sequence ID" value="NZ_CP141259.1"/>
</dbReference>
<gene>
    <name evidence="1" type="ORF">U5817_16505</name>
</gene>
<dbReference type="SUPFAM" id="SSF46955">
    <property type="entry name" value="Putative DNA-binding domain"/>
    <property type="match status" value="1"/>
</dbReference>
<dbReference type="Gene3D" id="1.10.1660.10">
    <property type="match status" value="1"/>
</dbReference>
<proteinExistence type="predicted"/>
<dbReference type="InterPro" id="IPR009061">
    <property type="entry name" value="DNA-bd_dom_put_sf"/>
</dbReference>
<protein>
    <submittedName>
        <fullName evidence="1">Chaperone modulator CbpM</fullName>
    </submittedName>
</protein>
<dbReference type="EMBL" id="CP141259">
    <property type="protein sequence ID" value="WRL44806.1"/>
    <property type="molecule type" value="Genomic_DNA"/>
</dbReference>
<accession>A0ABZ1AG09</accession>
<dbReference type="Pfam" id="PF13591">
    <property type="entry name" value="MerR_2"/>
    <property type="match status" value="1"/>
</dbReference>
<organism evidence="1 2">
    <name type="scientific">Aromatoleum evansii</name>
    <name type="common">Azoarcus evansii</name>
    <dbReference type="NCBI Taxonomy" id="59406"/>
    <lineage>
        <taxon>Bacteria</taxon>
        <taxon>Pseudomonadati</taxon>
        <taxon>Pseudomonadota</taxon>
        <taxon>Betaproteobacteria</taxon>
        <taxon>Rhodocyclales</taxon>
        <taxon>Rhodocyclaceae</taxon>
        <taxon>Aromatoleum</taxon>
    </lineage>
</organism>
<keyword evidence="2" id="KW-1185">Reference proteome</keyword>
<evidence type="ECO:0000313" key="1">
    <source>
        <dbReference type="EMBL" id="WRL44806.1"/>
    </source>
</evidence>